<dbReference type="AlphaFoldDB" id="A0A931WPW3"/>
<protein>
    <recommendedName>
        <fullName evidence="4">Type II secretion system protein</fullName>
    </recommendedName>
</protein>
<sequence length="212" mass="23463">MYRRLLKKLKEDEFTPLEIARPKALRAREARARFLAGFTLLEMVISTGIFSVVVVSSIGITLAIKTAQEKSSNIQNVQDNIRYAVEFMTKELRQGTLYRPANCQPFGGMQQCGKMYFRSASGEDIWYCLSGGAILRRVDSFQDTCAVAGVPLTAAGINISQLFFYIKGDAPGPADGQPRVTVVISGASKDPRVQLQSSFKLQTTVTQRVRDL</sequence>
<comment type="caution">
    <text evidence="2">The sequence shown here is derived from an EMBL/GenBank/DDBJ whole genome shotgun (WGS) entry which is preliminary data.</text>
</comment>
<feature type="transmembrane region" description="Helical" evidence="1">
    <location>
        <begin position="34"/>
        <end position="64"/>
    </location>
</feature>
<reference evidence="2" key="1">
    <citation type="submission" date="2020-07" db="EMBL/GenBank/DDBJ databases">
        <title>Huge and variable diversity of episymbiotic CPR bacteria and DPANN archaea in groundwater ecosystems.</title>
        <authorList>
            <person name="He C.Y."/>
            <person name="Keren R."/>
            <person name="Whittaker M."/>
            <person name="Farag I.F."/>
            <person name="Doudna J."/>
            <person name="Cate J.H.D."/>
            <person name="Banfield J.F."/>
        </authorList>
    </citation>
    <scope>NUCLEOTIDE SEQUENCE</scope>
    <source>
        <strain evidence="2">NC_groundwater_193_Ag_S-0.1um_51_7</strain>
    </source>
</reference>
<gene>
    <name evidence="2" type="ORF">HYT40_03415</name>
</gene>
<dbReference type="PROSITE" id="PS00409">
    <property type="entry name" value="PROKAR_NTER_METHYL"/>
    <property type="match status" value="1"/>
</dbReference>
<dbReference type="Proteomes" id="UP000724148">
    <property type="component" value="Unassembled WGS sequence"/>
</dbReference>
<evidence type="ECO:0000313" key="3">
    <source>
        <dbReference type="Proteomes" id="UP000724148"/>
    </source>
</evidence>
<evidence type="ECO:0000256" key="1">
    <source>
        <dbReference type="SAM" id="Phobius"/>
    </source>
</evidence>
<proteinExistence type="predicted"/>
<evidence type="ECO:0008006" key="4">
    <source>
        <dbReference type="Google" id="ProtNLM"/>
    </source>
</evidence>
<evidence type="ECO:0000313" key="2">
    <source>
        <dbReference type="EMBL" id="MBI2097166.1"/>
    </source>
</evidence>
<organism evidence="2 3">
    <name type="scientific">Candidatus Sungiibacteriota bacterium</name>
    <dbReference type="NCBI Taxonomy" id="2750080"/>
    <lineage>
        <taxon>Bacteria</taxon>
        <taxon>Candidatus Sungiibacteriota</taxon>
    </lineage>
</organism>
<dbReference type="EMBL" id="JACOZA010000083">
    <property type="protein sequence ID" value="MBI2097166.1"/>
    <property type="molecule type" value="Genomic_DNA"/>
</dbReference>
<dbReference type="InterPro" id="IPR012902">
    <property type="entry name" value="N_methyl_site"/>
</dbReference>
<accession>A0A931WPW3</accession>
<keyword evidence="1" id="KW-0812">Transmembrane</keyword>
<name>A0A931WPW3_9BACT</name>
<keyword evidence="1" id="KW-0472">Membrane</keyword>
<keyword evidence="1" id="KW-1133">Transmembrane helix</keyword>